<dbReference type="GO" id="GO:0006364">
    <property type="term" value="P:rRNA processing"/>
    <property type="evidence" value="ECO:0007669"/>
    <property type="project" value="UniProtKB-UniRule"/>
</dbReference>
<evidence type="ECO:0000256" key="2">
    <source>
        <dbReference type="ARBA" id="ARBA00022517"/>
    </source>
</evidence>
<keyword evidence="4 8" id="KW-0479">Metal-binding</keyword>
<keyword evidence="7 8" id="KW-0862">Zinc</keyword>
<feature type="binding site" evidence="8">
    <location>
        <position position="98"/>
    </location>
    <ligand>
        <name>Zn(2+)</name>
        <dbReference type="ChEBI" id="CHEBI:29105"/>
        <note>catalytic</note>
    </ligand>
</feature>
<evidence type="ECO:0000313" key="10">
    <source>
        <dbReference type="Proteomes" id="UP000298782"/>
    </source>
</evidence>
<dbReference type="PANTHER" id="PTHR46986:SF1">
    <property type="entry name" value="ENDORIBONUCLEASE YBEY, CHLOROPLASTIC"/>
    <property type="match status" value="1"/>
</dbReference>
<keyword evidence="5 8" id="KW-0255">Endonuclease</keyword>
<proteinExistence type="inferred from homology"/>
<dbReference type="OrthoDB" id="9807740at2"/>
<keyword evidence="3 8" id="KW-0540">Nuclease</keyword>
<dbReference type="HAMAP" id="MF_00009">
    <property type="entry name" value="Endoribonucl_YbeY"/>
    <property type="match status" value="1"/>
</dbReference>
<gene>
    <name evidence="8 9" type="primary">ybeY</name>
    <name evidence="9" type="ORF">D9V80_01720</name>
</gene>
<dbReference type="InterPro" id="IPR020549">
    <property type="entry name" value="YbeY_CS"/>
</dbReference>
<reference evidence="9 10" key="2">
    <citation type="submission" date="2019-05" db="EMBL/GenBank/DDBJ databases">
        <title>Genome evolution of the obligate endosymbiont Buchnera aphidicola.</title>
        <authorList>
            <person name="Moran N.A."/>
        </authorList>
    </citation>
    <scope>NUCLEOTIDE SEQUENCE [LARGE SCALE GENOMIC DNA]</scope>
    <source>
        <strain evidence="9 10">Tca</strain>
    </source>
</reference>
<dbReference type="EC" id="3.1.-.-" evidence="8"/>
<dbReference type="PANTHER" id="PTHR46986">
    <property type="entry name" value="ENDORIBONUCLEASE YBEY, CHLOROPLASTIC"/>
    <property type="match status" value="1"/>
</dbReference>
<keyword evidence="10" id="KW-1185">Reference proteome</keyword>
<dbReference type="GO" id="GO:0005737">
    <property type="term" value="C:cytoplasm"/>
    <property type="evidence" value="ECO:0007669"/>
    <property type="project" value="UniProtKB-SubCell"/>
</dbReference>
<comment type="cofactor">
    <cofactor evidence="8">
        <name>Zn(2+)</name>
        <dbReference type="ChEBI" id="CHEBI:29105"/>
    </cofactor>
    <text evidence="8">Binds 1 zinc ion.</text>
</comment>
<feature type="binding site" evidence="8">
    <location>
        <position position="88"/>
    </location>
    <ligand>
        <name>Zn(2+)</name>
        <dbReference type="ChEBI" id="CHEBI:29105"/>
        <note>catalytic</note>
    </ligand>
</feature>
<dbReference type="SUPFAM" id="SSF55486">
    <property type="entry name" value="Metalloproteases ('zincins'), catalytic domain"/>
    <property type="match status" value="1"/>
</dbReference>
<keyword evidence="8" id="KW-0963">Cytoplasm</keyword>
<dbReference type="GO" id="GO:0008270">
    <property type="term" value="F:zinc ion binding"/>
    <property type="evidence" value="ECO:0007669"/>
    <property type="project" value="UniProtKB-UniRule"/>
</dbReference>
<dbReference type="NCBIfam" id="TIGR00043">
    <property type="entry name" value="rRNA maturation RNase YbeY"/>
    <property type="match status" value="1"/>
</dbReference>
<dbReference type="PROSITE" id="PS01306">
    <property type="entry name" value="UPF0054"/>
    <property type="match status" value="1"/>
</dbReference>
<dbReference type="Pfam" id="PF02130">
    <property type="entry name" value="YbeY"/>
    <property type="match status" value="1"/>
</dbReference>
<organism evidence="9 10">
    <name type="scientific">Buchnera aphidicola</name>
    <name type="common">Thelaxes californica</name>
    <dbReference type="NCBI Taxonomy" id="1315998"/>
    <lineage>
        <taxon>Bacteria</taxon>
        <taxon>Pseudomonadati</taxon>
        <taxon>Pseudomonadota</taxon>
        <taxon>Gammaproteobacteria</taxon>
        <taxon>Enterobacterales</taxon>
        <taxon>Erwiniaceae</taxon>
        <taxon>Buchnera</taxon>
    </lineage>
</organism>
<reference evidence="9 10" key="1">
    <citation type="submission" date="2018-12" db="EMBL/GenBank/DDBJ databases">
        <authorList>
            <person name="Chong R.A."/>
        </authorList>
    </citation>
    <scope>NUCLEOTIDE SEQUENCE [LARGE SCALE GENOMIC DNA]</scope>
    <source>
        <strain evidence="9 10">Tca</strain>
    </source>
</reference>
<comment type="similarity">
    <text evidence="1 8">Belongs to the endoribonuclease YbeY family.</text>
</comment>
<evidence type="ECO:0000256" key="8">
    <source>
        <dbReference type="HAMAP-Rule" id="MF_00009"/>
    </source>
</evidence>
<feature type="binding site" evidence="8">
    <location>
        <position position="92"/>
    </location>
    <ligand>
        <name>Zn(2+)</name>
        <dbReference type="ChEBI" id="CHEBI:29105"/>
        <note>catalytic</note>
    </ligand>
</feature>
<comment type="subcellular location">
    <subcellularLocation>
        <location evidence="8">Cytoplasm</location>
    </subcellularLocation>
</comment>
<dbReference type="GO" id="GO:0004521">
    <property type="term" value="F:RNA endonuclease activity"/>
    <property type="evidence" value="ECO:0007669"/>
    <property type="project" value="UniProtKB-UniRule"/>
</dbReference>
<evidence type="ECO:0000313" key="9">
    <source>
        <dbReference type="EMBL" id="QCI26998.1"/>
    </source>
</evidence>
<keyword evidence="8" id="KW-0698">rRNA processing</keyword>
<dbReference type="InterPro" id="IPR002036">
    <property type="entry name" value="YbeY"/>
</dbReference>
<evidence type="ECO:0000256" key="6">
    <source>
        <dbReference type="ARBA" id="ARBA00022801"/>
    </source>
</evidence>
<name>A0A4D6YMK4_9GAMM</name>
<keyword evidence="6 8" id="KW-0378">Hydrolase</keyword>
<accession>A0A4D6YMK4</accession>
<keyword evidence="2 8" id="KW-0690">Ribosome biogenesis</keyword>
<evidence type="ECO:0000256" key="4">
    <source>
        <dbReference type="ARBA" id="ARBA00022723"/>
    </source>
</evidence>
<dbReference type="GO" id="GO:0004222">
    <property type="term" value="F:metalloendopeptidase activity"/>
    <property type="evidence" value="ECO:0007669"/>
    <property type="project" value="InterPro"/>
</dbReference>
<protein>
    <recommendedName>
        <fullName evidence="8">Endoribonuclease YbeY</fullName>
        <ecNumber evidence="8">3.1.-.-</ecNumber>
    </recommendedName>
</protein>
<evidence type="ECO:0000256" key="5">
    <source>
        <dbReference type="ARBA" id="ARBA00022759"/>
    </source>
</evidence>
<comment type="function">
    <text evidence="8">Single strand-specific metallo-endoribonuclease involved in late-stage 70S ribosome quality control and in maturation of the 3' terminus of the 16S rRNA.</text>
</comment>
<evidence type="ECO:0000256" key="3">
    <source>
        <dbReference type="ARBA" id="ARBA00022722"/>
    </source>
</evidence>
<evidence type="ECO:0000256" key="1">
    <source>
        <dbReference type="ARBA" id="ARBA00010875"/>
    </source>
</evidence>
<dbReference type="AlphaFoldDB" id="A0A4D6YMK4"/>
<dbReference type="Proteomes" id="UP000298782">
    <property type="component" value="Chromosome"/>
</dbReference>
<dbReference type="EMBL" id="CP034852">
    <property type="protein sequence ID" value="QCI26998.1"/>
    <property type="molecule type" value="Genomic_DNA"/>
</dbReference>
<sequence length="124" mass="14668">MWLKPAYKNKKQNFITIRIVNACEIKTLNKKYRKINKITNILSFSYNIIMSKKKIFSGDLIICSEKIFNEAKKQKKNLDAHWAYISIHGALHLQGYTHNTNINFEKMKKKENEILNILGYQTPY</sequence>
<dbReference type="Gene3D" id="3.40.390.30">
    <property type="entry name" value="Metalloproteases ('zincins'), catalytic domain"/>
    <property type="match status" value="1"/>
</dbReference>
<evidence type="ECO:0000256" key="7">
    <source>
        <dbReference type="ARBA" id="ARBA00022833"/>
    </source>
</evidence>
<dbReference type="InterPro" id="IPR023091">
    <property type="entry name" value="MetalPrtase_cat_dom_sf_prd"/>
</dbReference>